<dbReference type="VEuPathDB" id="FungiDB:PYU1_G011656"/>
<dbReference type="InParanoid" id="K3X383"/>
<feature type="region of interest" description="Disordered" evidence="1">
    <location>
        <begin position="20"/>
        <end position="64"/>
    </location>
</feature>
<name>K3X383_GLOUD</name>
<evidence type="ECO:0000313" key="3">
    <source>
        <dbReference type="Proteomes" id="UP000019132"/>
    </source>
</evidence>
<reference evidence="3" key="2">
    <citation type="submission" date="2010-04" db="EMBL/GenBank/DDBJ databases">
        <authorList>
            <person name="Buell R."/>
            <person name="Hamilton J."/>
            <person name="Hostetler J."/>
        </authorList>
    </citation>
    <scope>NUCLEOTIDE SEQUENCE [LARGE SCALE GENOMIC DNA]</scope>
    <source>
        <strain evidence="3">DAOM:BR144</strain>
    </source>
</reference>
<dbReference type="EMBL" id="GL376611">
    <property type="status" value="NOT_ANNOTATED_CDS"/>
    <property type="molecule type" value="Genomic_DNA"/>
</dbReference>
<dbReference type="EnsemblProtists" id="PYU1_T011682">
    <property type="protein sequence ID" value="PYU1_T011682"/>
    <property type="gene ID" value="PYU1_G011656"/>
</dbReference>
<dbReference type="AlphaFoldDB" id="K3X383"/>
<proteinExistence type="predicted"/>
<accession>K3X383</accession>
<reference evidence="3" key="1">
    <citation type="journal article" date="2010" name="Genome Biol.">
        <title>Genome sequence of the necrotrophic plant pathogen Pythium ultimum reveals original pathogenicity mechanisms and effector repertoire.</title>
        <authorList>
            <person name="Levesque C.A."/>
            <person name="Brouwer H."/>
            <person name="Cano L."/>
            <person name="Hamilton J.P."/>
            <person name="Holt C."/>
            <person name="Huitema E."/>
            <person name="Raffaele S."/>
            <person name="Robideau G.P."/>
            <person name="Thines M."/>
            <person name="Win J."/>
            <person name="Zerillo M.M."/>
            <person name="Beakes G.W."/>
            <person name="Boore J.L."/>
            <person name="Busam D."/>
            <person name="Dumas B."/>
            <person name="Ferriera S."/>
            <person name="Fuerstenberg S.I."/>
            <person name="Gachon C.M."/>
            <person name="Gaulin E."/>
            <person name="Govers F."/>
            <person name="Grenville-Briggs L."/>
            <person name="Horner N."/>
            <person name="Hostetler J."/>
            <person name="Jiang R.H."/>
            <person name="Johnson J."/>
            <person name="Krajaejun T."/>
            <person name="Lin H."/>
            <person name="Meijer H.J."/>
            <person name="Moore B."/>
            <person name="Morris P."/>
            <person name="Phuntmart V."/>
            <person name="Puiu D."/>
            <person name="Shetty J."/>
            <person name="Stajich J.E."/>
            <person name="Tripathy S."/>
            <person name="Wawra S."/>
            <person name="van West P."/>
            <person name="Whitty B.R."/>
            <person name="Coutinho P.M."/>
            <person name="Henrissat B."/>
            <person name="Martin F."/>
            <person name="Thomas P.D."/>
            <person name="Tyler B.M."/>
            <person name="De Vries R.P."/>
            <person name="Kamoun S."/>
            <person name="Yandell M."/>
            <person name="Tisserat N."/>
            <person name="Buell C.R."/>
        </authorList>
    </citation>
    <scope>NUCLEOTIDE SEQUENCE</scope>
    <source>
        <strain evidence="3">DAOM:BR144</strain>
    </source>
</reference>
<evidence type="ECO:0000313" key="2">
    <source>
        <dbReference type="EnsemblProtists" id="PYU1_T011682"/>
    </source>
</evidence>
<protein>
    <submittedName>
        <fullName evidence="2">Uncharacterized protein</fullName>
    </submittedName>
</protein>
<sequence length="378" mass="42737">MDWLWKEYFVGKMSTIQQQQHATASMGGGKHLGADSNVSPTSAPRLRLVRGADEDDSASKKRRKSPYYLAQKSHVYVLKQRAVGKKFEARLYQKATENVLLQEAIRSHQLLLASVQAAVSSFLHTSQANPLNTPIHLGSDWLERQRVLQVMKDAKLRNAHEYIQRQIHLLDPLKPHHSSERSCNANDDCVSVGLDVIQFEDVTSLRQVYDAILDLFCNIEVNISERLGHIIVREDFNFDDDESVVNYRLVSTPPGRGPPTESNCVLFSHFFESGELLASHGEACGVFMIDFVDEDALYPYSPHERIRKDITVAVLLTSHVKKTPVGHVLVVRMVRTGTLKLHYPQFDVDDEILQGLRGNMSGWNSVIVKILRETLAKQ</sequence>
<evidence type="ECO:0000256" key="1">
    <source>
        <dbReference type="SAM" id="MobiDB-lite"/>
    </source>
</evidence>
<keyword evidence="3" id="KW-1185">Reference proteome</keyword>
<dbReference type="HOGENOM" id="CLU_036567_0_3_1"/>
<organism evidence="2 3">
    <name type="scientific">Globisporangium ultimum (strain ATCC 200006 / CBS 805.95 / DAOM BR144)</name>
    <name type="common">Pythium ultimum</name>
    <dbReference type="NCBI Taxonomy" id="431595"/>
    <lineage>
        <taxon>Eukaryota</taxon>
        <taxon>Sar</taxon>
        <taxon>Stramenopiles</taxon>
        <taxon>Oomycota</taxon>
        <taxon>Peronosporomycetes</taxon>
        <taxon>Pythiales</taxon>
        <taxon>Pythiaceae</taxon>
        <taxon>Globisporangium</taxon>
    </lineage>
</organism>
<reference evidence="2" key="3">
    <citation type="submission" date="2015-02" db="UniProtKB">
        <authorList>
            <consortium name="EnsemblProtists"/>
        </authorList>
    </citation>
    <scope>IDENTIFICATION</scope>
    <source>
        <strain evidence="2">DAOM BR144</strain>
    </source>
</reference>
<dbReference type="Proteomes" id="UP000019132">
    <property type="component" value="Unassembled WGS sequence"/>
</dbReference>